<dbReference type="EMBL" id="JABXBU010002072">
    <property type="protein sequence ID" value="KAF8776851.1"/>
    <property type="molecule type" value="Genomic_DNA"/>
</dbReference>
<sequence length="111" mass="12928">MQLLFPFSTPPPWRQRGRPLSSRDDSSRLVAKEGGRIKRSLSARRQEDRITVCGDPSRGNEEWLTHTQAFVEGTHFKNCRRHSVSNSIRTKRKIRSRKTDNLGDNLQAYKY</sequence>
<organism evidence="2 3">
    <name type="scientific">Argiope bruennichi</name>
    <name type="common">Wasp spider</name>
    <name type="synonym">Aranea bruennichi</name>
    <dbReference type="NCBI Taxonomy" id="94029"/>
    <lineage>
        <taxon>Eukaryota</taxon>
        <taxon>Metazoa</taxon>
        <taxon>Ecdysozoa</taxon>
        <taxon>Arthropoda</taxon>
        <taxon>Chelicerata</taxon>
        <taxon>Arachnida</taxon>
        <taxon>Araneae</taxon>
        <taxon>Araneomorphae</taxon>
        <taxon>Entelegynae</taxon>
        <taxon>Araneoidea</taxon>
        <taxon>Araneidae</taxon>
        <taxon>Argiope</taxon>
    </lineage>
</organism>
<protein>
    <submittedName>
        <fullName evidence="2">Uncharacterized protein</fullName>
    </submittedName>
</protein>
<dbReference type="Proteomes" id="UP000807504">
    <property type="component" value="Unassembled WGS sequence"/>
</dbReference>
<feature type="region of interest" description="Disordered" evidence="1">
    <location>
        <begin position="83"/>
        <end position="111"/>
    </location>
</feature>
<dbReference type="AlphaFoldDB" id="A0A8T0EN95"/>
<reference evidence="2" key="2">
    <citation type="submission" date="2020-06" db="EMBL/GenBank/DDBJ databases">
        <authorList>
            <person name="Sheffer M."/>
        </authorList>
    </citation>
    <scope>NUCLEOTIDE SEQUENCE</scope>
</reference>
<name>A0A8T0EN95_ARGBR</name>
<evidence type="ECO:0000256" key="1">
    <source>
        <dbReference type="SAM" id="MobiDB-lite"/>
    </source>
</evidence>
<keyword evidence="3" id="KW-1185">Reference proteome</keyword>
<feature type="compositionally biased region" description="Basic and acidic residues" evidence="1">
    <location>
        <begin position="21"/>
        <end position="34"/>
    </location>
</feature>
<feature type="compositionally biased region" description="Basic residues" evidence="1">
    <location>
        <begin position="83"/>
        <end position="96"/>
    </location>
</feature>
<accession>A0A8T0EN95</accession>
<gene>
    <name evidence="2" type="ORF">HNY73_013794</name>
</gene>
<evidence type="ECO:0000313" key="2">
    <source>
        <dbReference type="EMBL" id="KAF8776851.1"/>
    </source>
</evidence>
<reference evidence="2" key="1">
    <citation type="journal article" date="2020" name="bioRxiv">
        <title>Chromosome-level reference genome of the European wasp spider Argiope bruennichi: a resource for studies on range expansion and evolutionary adaptation.</title>
        <authorList>
            <person name="Sheffer M.M."/>
            <person name="Hoppe A."/>
            <person name="Krehenwinkel H."/>
            <person name="Uhl G."/>
            <person name="Kuss A.W."/>
            <person name="Jensen L."/>
            <person name="Jensen C."/>
            <person name="Gillespie R.G."/>
            <person name="Hoff K.J."/>
            <person name="Prost S."/>
        </authorList>
    </citation>
    <scope>NUCLEOTIDE SEQUENCE</scope>
</reference>
<evidence type="ECO:0000313" key="3">
    <source>
        <dbReference type="Proteomes" id="UP000807504"/>
    </source>
</evidence>
<comment type="caution">
    <text evidence="2">The sequence shown here is derived from an EMBL/GenBank/DDBJ whole genome shotgun (WGS) entry which is preliminary data.</text>
</comment>
<proteinExistence type="predicted"/>
<feature type="region of interest" description="Disordered" evidence="1">
    <location>
        <begin position="1"/>
        <end position="34"/>
    </location>
</feature>